<dbReference type="RefSeq" id="WP_309798223.1">
    <property type="nucleotide sequence ID" value="NZ_JAVDPW010000008.1"/>
</dbReference>
<evidence type="ECO:0000313" key="1">
    <source>
        <dbReference type="EMBL" id="MDR6292272.1"/>
    </source>
</evidence>
<sequence length="185" mass="20264">MRLFHFSDDPAIARFEPRPARVPSVRPAGLEWLNGPLVWAIDDAHQMLYLFPRDCPRILAWATPGSTAADRARWLGPGEPCAVAFVEAAWIGRLRSAAIHRYELPSETFRSLEDAGMWVSEAPVVPLGCVALAGLDGELARCGVDLCVVDSLVPLASLWESSLHVSGIRLRNSATWALASRRGPR</sequence>
<proteinExistence type="predicted"/>
<evidence type="ECO:0008006" key="3">
    <source>
        <dbReference type="Google" id="ProtNLM"/>
    </source>
</evidence>
<organism evidence="1 2">
    <name type="scientific">Inquilinus ginsengisoli</name>
    <dbReference type="NCBI Taxonomy" id="363840"/>
    <lineage>
        <taxon>Bacteria</taxon>
        <taxon>Pseudomonadati</taxon>
        <taxon>Pseudomonadota</taxon>
        <taxon>Alphaproteobacteria</taxon>
        <taxon>Rhodospirillales</taxon>
        <taxon>Rhodospirillaceae</taxon>
        <taxon>Inquilinus</taxon>
    </lineage>
</organism>
<protein>
    <recommendedName>
        <fullName evidence="3">DUF4433 domain-containing protein</fullName>
    </recommendedName>
</protein>
<comment type="caution">
    <text evidence="1">The sequence shown here is derived from an EMBL/GenBank/DDBJ whole genome shotgun (WGS) entry which is preliminary data.</text>
</comment>
<dbReference type="Pfam" id="PF21820">
    <property type="entry name" value="DUF6886"/>
    <property type="match status" value="1"/>
</dbReference>
<gene>
    <name evidence="1" type="ORF">E9232_004810</name>
</gene>
<accession>A0ABU1JVF7</accession>
<keyword evidence="2" id="KW-1185">Reference proteome</keyword>
<name>A0ABU1JVF7_9PROT</name>
<dbReference type="InterPro" id="IPR049253">
    <property type="entry name" value="DUF6886"/>
</dbReference>
<reference evidence="1 2" key="1">
    <citation type="submission" date="2023-07" db="EMBL/GenBank/DDBJ databases">
        <title>Sorghum-associated microbial communities from plants grown in Nebraska, USA.</title>
        <authorList>
            <person name="Schachtman D."/>
        </authorList>
    </citation>
    <scope>NUCLEOTIDE SEQUENCE [LARGE SCALE GENOMIC DNA]</scope>
    <source>
        <strain evidence="1 2">584</strain>
    </source>
</reference>
<evidence type="ECO:0000313" key="2">
    <source>
        <dbReference type="Proteomes" id="UP001262410"/>
    </source>
</evidence>
<dbReference type="Proteomes" id="UP001262410">
    <property type="component" value="Unassembled WGS sequence"/>
</dbReference>
<dbReference type="EMBL" id="JAVDPW010000008">
    <property type="protein sequence ID" value="MDR6292272.1"/>
    <property type="molecule type" value="Genomic_DNA"/>
</dbReference>